<dbReference type="EC" id="2.7.1.71" evidence="3 11"/>
<dbReference type="UniPathway" id="UPA00053">
    <property type="reaction ID" value="UER00088"/>
</dbReference>
<gene>
    <name evidence="12" type="primary">esmA8</name>
    <name evidence="11" type="synonym">aroK</name>
</gene>
<evidence type="ECO:0000256" key="2">
    <source>
        <dbReference type="ARBA" id="ARBA00006997"/>
    </source>
</evidence>
<keyword evidence="7 11" id="KW-0418">Kinase</keyword>
<dbReference type="PANTHER" id="PTHR21087">
    <property type="entry name" value="SHIKIMATE KINASE"/>
    <property type="match status" value="1"/>
</dbReference>
<comment type="cofactor">
    <cofactor evidence="11">
        <name>Mg(2+)</name>
        <dbReference type="ChEBI" id="CHEBI:18420"/>
    </cofactor>
    <text evidence="11">Binds 1 Mg(2+) ion per subunit.</text>
</comment>
<dbReference type="Gene3D" id="3.40.50.300">
    <property type="entry name" value="P-loop containing nucleotide triphosphate hydrolases"/>
    <property type="match status" value="1"/>
</dbReference>
<feature type="binding site" evidence="11">
    <location>
        <position position="122"/>
    </location>
    <ligand>
        <name>ATP</name>
        <dbReference type="ChEBI" id="CHEBI:30616"/>
    </ligand>
</feature>
<evidence type="ECO:0000256" key="4">
    <source>
        <dbReference type="ARBA" id="ARBA00022605"/>
    </source>
</evidence>
<evidence type="ECO:0000256" key="6">
    <source>
        <dbReference type="ARBA" id="ARBA00022741"/>
    </source>
</evidence>
<comment type="pathway">
    <text evidence="1 11">Metabolic intermediate biosynthesis; chorismate biosynthesis; chorismate from D-erythrose 4-phosphate and phosphoenolpyruvate: step 5/7.</text>
</comment>
<dbReference type="PRINTS" id="PR01100">
    <property type="entry name" value="SHIKIMTKNASE"/>
</dbReference>
<geneLocation type="plasmid" evidence="12">
    <name>unnamed</name>
</geneLocation>
<keyword evidence="5 11" id="KW-0808">Transferase</keyword>
<keyword evidence="11" id="KW-0460">Magnesium</keyword>
<protein>
    <recommendedName>
        <fullName evidence="3 11">Shikimate kinase</fullName>
        <shortName evidence="11">SK</shortName>
        <ecNumber evidence="3 11">2.7.1.71</ecNumber>
    </recommendedName>
</protein>
<comment type="similarity">
    <text evidence="2 11">Belongs to the shikimate kinase family.</text>
</comment>
<dbReference type="CDD" id="cd00464">
    <property type="entry name" value="SK"/>
    <property type="match status" value="1"/>
</dbReference>
<dbReference type="InterPro" id="IPR023000">
    <property type="entry name" value="Shikimate_kinase_CS"/>
</dbReference>
<name>H6ACY9_STRAT</name>
<keyword evidence="4 11" id="KW-0028">Amino-acid biosynthesis</keyword>
<dbReference type="HAMAP" id="MF_00109">
    <property type="entry name" value="Shikimate_kinase"/>
    <property type="match status" value="1"/>
</dbReference>
<evidence type="ECO:0000256" key="9">
    <source>
        <dbReference type="ARBA" id="ARBA00023141"/>
    </source>
</evidence>
<feature type="binding site" evidence="11">
    <location>
        <position position="63"/>
    </location>
    <ligand>
        <name>substrate</name>
    </ligand>
</feature>
<evidence type="ECO:0000256" key="3">
    <source>
        <dbReference type="ARBA" id="ARBA00012154"/>
    </source>
</evidence>
<reference evidence="12" key="1">
    <citation type="submission" date="2011-02" db="EMBL/GenBank/DDBJ databases">
        <title>Insights into a plasmid-borne gene cluster for the biosynthesis of saphenamycin and esmeraldins.</title>
        <authorList>
            <person name="Rui Z."/>
            <person name="Ye M."/>
            <person name="Wang S."/>
            <person name="Fujikawa K."/>
            <person name="Akerele B."/>
            <person name="Aung M."/>
            <person name="Floss H.G."/>
            <person name="Yu T.-W."/>
        </authorList>
    </citation>
    <scope>NUCLEOTIDE SEQUENCE</scope>
    <source>
        <strain evidence="12">Tu 2706</strain>
        <plasmid evidence="12">unnamed</plasmid>
    </source>
</reference>
<comment type="function">
    <text evidence="11">Catalyzes the specific phosphorylation of the 3-hydroxyl group of shikimic acid using ATP as a cosubstrate.</text>
</comment>
<dbReference type="GO" id="GO:0009073">
    <property type="term" value="P:aromatic amino acid family biosynthetic process"/>
    <property type="evidence" value="ECO:0007669"/>
    <property type="project" value="UniProtKB-KW"/>
</dbReference>
<dbReference type="SUPFAM" id="SSF52540">
    <property type="entry name" value="P-loop containing nucleoside triphosphate hydrolases"/>
    <property type="match status" value="1"/>
</dbReference>
<dbReference type="GO" id="GO:0009423">
    <property type="term" value="P:chorismate biosynthetic process"/>
    <property type="evidence" value="ECO:0007669"/>
    <property type="project" value="UniProtKB-UniRule"/>
</dbReference>
<dbReference type="GO" id="GO:0000287">
    <property type="term" value="F:magnesium ion binding"/>
    <property type="evidence" value="ECO:0007669"/>
    <property type="project" value="UniProtKB-UniRule"/>
</dbReference>
<dbReference type="GO" id="GO:0004765">
    <property type="term" value="F:shikimate kinase activity"/>
    <property type="evidence" value="ECO:0007669"/>
    <property type="project" value="UniProtKB-UniRule"/>
</dbReference>
<comment type="subunit">
    <text evidence="11">Monomer.</text>
</comment>
<keyword evidence="11" id="KW-0963">Cytoplasm</keyword>
<dbReference type="GO" id="GO:0005524">
    <property type="term" value="F:ATP binding"/>
    <property type="evidence" value="ECO:0007669"/>
    <property type="project" value="UniProtKB-UniRule"/>
</dbReference>
<proteinExistence type="inferred from homology"/>
<feature type="binding site" evidence="11">
    <location>
        <position position="140"/>
    </location>
    <ligand>
        <name>substrate</name>
    </ligand>
</feature>
<keyword evidence="9 11" id="KW-0057">Aromatic amino acid biosynthesis</keyword>
<comment type="subcellular location">
    <subcellularLocation>
        <location evidence="11">Cytoplasm</location>
    </subcellularLocation>
</comment>
<keyword evidence="8 11" id="KW-0067">ATP-binding</keyword>
<dbReference type="AlphaFoldDB" id="H6ACY9"/>
<dbReference type="PROSITE" id="PS01128">
    <property type="entry name" value="SHIKIMATE_KINASE"/>
    <property type="match status" value="1"/>
</dbReference>
<feature type="binding site" evidence="11">
    <location>
        <position position="157"/>
    </location>
    <ligand>
        <name>ATP</name>
        <dbReference type="ChEBI" id="CHEBI:30616"/>
    </ligand>
</feature>
<dbReference type="InterPro" id="IPR000623">
    <property type="entry name" value="Shikimate_kinase/TSH1"/>
</dbReference>
<comment type="catalytic activity">
    <reaction evidence="10 11">
        <text>shikimate + ATP = 3-phosphoshikimate + ADP + H(+)</text>
        <dbReference type="Rhea" id="RHEA:13121"/>
        <dbReference type="ChEBI" id="CHEBI:15378"/>
        <dbReference type="ChEBI" id="CHEBI:30616"/>
        <dbReference type="ChEBI" id="CHEBI:36208"/>
        <dbReference type="ChEBI" id="CHEBI:145989"/>
        <dbReference type="ChEBI" id="CHEBI:456216"/>
        <dbReference type="EC" id="2.7.1.71"/>
    </reaction>
</comment>
<dbReference type="GO" id="GO:0008652">
    <property type="term" value="P:amino acid biosynthetic process"/>
    <property type="evidence" value="ECO:0007669"/>
    <property type="project" value="UniProtKB-KW"/>
</dbReference>
<evidence type="ECO:0000313" key="12">
    <source>
        <dbReference type="EMBL" id="AFB35631.1"/>
    </source>
</evidence>
<sequence>MTGRAPGPAVVLVGPMAVGKTTVGRILAGRLGLPFRDTDADIVAARARTVADVFAEEGEARFRELERAAVRAALAEHTGVLALGGGAVLDARTRGLLAGGPVVFLDMEPQDAVRRLAAGPVRPLLAVDPEAVWRATSASRRPLYTQVARVVVATGGRTPEGVADIVLEALAAAPAPGR</sequence>
<organism evidence="12">
    <name type="scientific">Streptomyces antibioticus</name>
    <dbReference type="NCBI Taxonomy" id="1890"/>
    <lineage>
        <taxon>Bacteria</taxon>
        <taxon>Bacillati</taxon>
        <taxon>Actinomycetota</taxon>
        <taxon>Actinomycetes</taxon>
        <taxon>Kitasatosporales</taxon>
        <taxon>Streptomycetaceae</taxon>
        <taxon>Streptomyces</taxon>
    </lineage>
</organism>
<evidence type="ECO:0000256" key="8">
    <source>
        <dbReference type="ARBA" id="ARBA00022840"/>
    </source>
</evidence>
<feature type="binding site" evidence="11">
    <location>
        <position position="39"/>
    </location>
    <ligand>
        <name>substrate</name>
    </ligand>
</feature>
<dbReference type="InterPro" id="IPR031322">
    <property type="entry name" value="Shikimate/glucono_kinase"/>
</dbReference>
<dbReference type="PANTHER" id="PTHR21087:SF16">
    <property type="entry name" value="SHIKIMATE KINASE 1, CHLOROPLASTIC"/>
    <property type="match status" value="1"/>
</dbReference>
<feature type="binding site" evidence="11">
    <location>
        <position position="85"/>
    </location>
    <ligand>
        <name>substrate</name>
    </ligand>
</feature>
<keyword evidence="12" id="KW-0614">Plasmid</keyword>
<feature type="binding site" evidence="11">
    <location>
        <position position="21"/>
    </location>
    <ligand>
        <name>Mg(2+)</name>
        <dbReference type="ChEBI" id="CHEBI:18420"/>
    </ligand>
</feature>
<evidence type="ECO:0000256" key="1">
    <source>
        <dbReference type="ARBA" id="ARBA00004842"/>
    </source>
</evidence>
<evidence type="ECO:0000256" key="5">
    <source>
        <dbReference type="ARBA" id="ARBA00022679"/>
    </source>
</evidence>
<evidence type="ECO:0000256" key="11">
    <source>
        <dbReference type="HAMAP-Rule" id="MF_00109"/>
    </source>
</evidence>
<accession>H6ACY9</accession>
<dbReference type="Pfam" id="PF01202">
    <property type="entry name" value="SKI"/>
    <property type="match status" value="1"/>
</dbReference>
<keyword evidence="11" id="KW-0479">Metal-binding</keyword>
<dbReference type="GO" id="GO:0005829">
    <property type="term" value="C:cytosol"/>
    <property type="evidence" value="ECO:0007669"/>
    <property type="project" value="TreeGrafter"/>
</dbReference>
<feature type="binding site" evidence="11">
    <location>
        <begin position="17"/>
        <end position="22"/>
    </location>
    <ligand>
        <name>ATP</name>
        <dbReference type="ChEBI" id="CHEBI:30616"/>
    </ligand>
</feature>
<evidence type="ECO:0000256" key="7">
    <source>
        <dbReference type="ARBA" id="ARBA00022777"/>
    </source>
</evidence>
<dbReference type="EMBL" id="JF417969">
    <property type="protein sequence ID" value="AFB35631.1"/>
    <property type="molecule type" value="Genomic_DNA"/>
</dbReference>
<evidence type="ECO:0000256" key="10">
    <source>
        <dbReference type="ARBA" id="ARBA00048567"/>
    </source>
</evidence>
<dbReference type="InterPro" id="IPR027417">
    <property type="entry name" value="P-loop_NTPase"/>
</dbReference>
<keyword evidence="6 11" id="KW-0547">Nucleotide-binding</keyword>